<accession>A0ABT0XHK8</accession>
<dbReference type="InterPro" id="IPR001736">
    <property type="entry name" value="PLipase_D/transphosphatidylase"/>
</dbReference>
<keyword evidence="1" id="KW-1133">Transmembrane helix</keyword>
<keyword evidence="1" id="KW-0472">Membrane</keyword>
<dbReference type="InterPro" id="IPR025202">
    <property type="entry name" value="PLD-like_dom"/>
</dbReference>
<feature type="transmembrane region" description="Helical" evidence="1">
    <location>
        <begin position="12"/>
        <end position="31"/>
    </location>
</feature>
<dbReference type="Gene3D" id="3.30.870.10">
    <property type="entry name" value="Endonuclease Chain A"/>
    <property type="match status" value="2"/>
</dbReference>
<evidence type="ECO:0000256" key="1">
    <source>
        <dbReference type="SAM" id="Phobius"/>
    </source>
</evidence>
<keyword evidence="1" id="KW-0812">Transmembrane</keyword>
<proteinExistence type="predicted"/>
<reference evidence="3" key="1">
    <citation type="submission" date="2022-06" db="EMBL/GenBank/DDBJ databases">
        <title>Alkalicoccobacillus porphyridii sp. nov., isolated from a marine red alga, Porphyridium purpureum and reclassification of Shouchella plakortidis and Shouchella gibsonii as Alkalicoccobacillus plakortidis comb. nov. and Alkalicoccobacillus gibsonii comb. nov.</title>
        <authorList>
            <person name="Kim K.H."/>
            <person name="Lee J.K."/>
            <person name="Han D.M."/>
            <person name="Baek J.H."/>
            <person name="Jeon C.O."/>
        </authorList>
    </citation>
    <scope>NUCLEOTIDE SEQUENCE</scope>
    <source>
        <strain evidence="3">DSM 19153</strain>
    </source>
</reference>
<dbReference type="SUPFAM" id="SSF56024">
    <property type="entry name" value="Phospholipase D/nuclease"/>
    <property type="match status" value="2"/>
</dbReference>
<keyword evidence="4" id="KW-1185">Reference proteome</keyword>
<dbReference type="PANTHER" id="PTHR21248">
    <property type="entry name" value="CARDIOLIPIN SYNTHASE"/>
    <property type="match status" value="1"/>
</dbReference>
<organism evidence="3 4">
    <name type="scientific">Alkalicoccobacillus plakortidis</name>
    <dbReference type="NCBI Taxonomy" id="444060"/>
    <lineage>
        <taxon>Bacteria</taxon>
        <taxon>Bacillati</taxon>
        <taxon>Bacillota</taxon>
        <taxon>Bacilli</taxon>
        <taxon>Bacillales</taxon>
        <taxon>Bacillaceae</taxon>
        <taxon>Alkalicoccobacillus</taxon>
    </lineage>
</organism>
<dbReference type="PROSITE" id="PS50035">
    <property type="entry name" value="PLD"/>
    <property type="match status" value="1"/>
</dbReference>
<protein>
    <submittedName>
        <fullName evidence="3">Phospholipase D-like domain-containing protein</fullName>
    </submittedName>
</protein>
<dbReference type="EMBL" id="JAMQJY010000001">
    <property type="protein sequence ID" value="MCM2675377.1"/>
    <property type="molecule type" value="Genomic_DNA"/>
</dbReference>
<name>A0ABT0XHK8_9BACI</name>
<dbReference type="Proteomes" id="UP001203665">
    <property type="component" value="Unassembled WGS sequence"/>
</dbReference>
<feature type="domain" description="PLD phosphodiesterase" evidence="2">
    <location>
        <begin position="383"/>
        <end position="413"/>
    </location>
</feature>
<evidence type="ECO:0000313" key="3">
    <source>
        <dbReference type="EMBL" id="MCM2675377.1"/>
    </source>
</evidence>
<dbReference type="Pfam" id="PF13091">
    <property type="entry name" value="PLDc_2"/>
    <property type="match status" value="1"/>
</dbReference>
<evidence type="ECO:0000313" key="4">
    <source>
        <dbReference type="Proteomes" id="UP001203665"/>
    </source>
</evidence>
<evidence type="ECO:0000259" key="2">
    <source>
        <dbReference type="PROSITE" id="PS50035"/>
    </source>
</evidence>
<dbReference type="CDD" id="cd09130">
    <property type="entry name" value="PLDc_unchar2_2"/>
    <property type="match status" value="1"/>
</dbReference>
<sequence>MKSTKYTKKHLLLILPVLFVIIYIGTITYGVNRPLPNENISYKSELKPVIDPVFLTDLSYAKNDNRVLEQDIFDYINEMINNADEFVLFDMFLFNNIYGEDENFPALADEMSNALLKKKQDDPNVAITVITDPVNTMYGANQPDHLERLSQADIPVIISDLDSLRDSNPLYSGFYKLFLQWDSLKLIDGLPNALGTNGKDANLHSYLTSLTGKANHRKVVLTDHEALISSGNPHDASAYHNNVAIAFKGSLLEDLLITEEAVTQYSANQSIKTNEYMPETVGEQSEVLGQILTERPIHERALSIINEAQEGDTIWIALLYLSESNICDALIDAANRNVSVQLILDQNIESFGNKKIGLPNKPVAYRLMNEGNDNVQIRWYETEKEQYHPKILFLDSDHTSEILSGSANFTRRNLEDLNLETNIYLTASSDTEIMNDVRDYFERIWTNEDGIYTADYETYKDESLWLRGIFFIQKLTKLSTF</sequence>
<dbReference type="PANTHER" id="PTHR21248:SF22">
    <property type="entry name" value="PHOSPHOLIPASE D"/>
    <property type="match status" value="1"/>
</dbReference>
<gene>
    <name evidence="3" type="ORF">NDM98_07670</name>
</gene>
<comment type="caution">
    <text evidence="3">The sequence shown here is derived from an EMBL/GenBank/DDBJ whole genome shotgun (WGS) entry which is preliminary data.</text>
</comment>
<dbReference type="RefSeq" id="WP_251605963.1">
    <property type="nucleotide sequence ID" value="NZ_JAMQJY010000001.1"/>
</dbReference>